<comment type="caution">
    <text evidence="4">The sequence shown here is derived from an EMBL/GenBank/DDBJ whole genome shotgun (WGS) entry which is preliminary data.</text>
</comment>
<evidence type="ECO:0000313" key="5">
    <source>
        <dbReference type="Proteomes" id="UP000322899"/>
    </source>
</evidence>
<dbReference type="PROSITE" id="PS51257">
    <property type="entry name" value="PROKAR_LIPOPROTEIN"/>
    <property type="match status" value="1"/>
</dbReference>
<dbReference type="Proteomes" id="UP000322899">
    <property type="component" value="Unassembled WGS sequence"/>
</dbReference>
<dbReference type="InterPro" id="IPR020864">
    <property type="entry name" value="MACPF"/>
</dbReference>
<keyword evidence="2" id="KW-0732">Signal</keyword>
<reference evidence="4 5" key="1">
    <citation type="submission" date="2019-07" db="EMBL/GenBank/DDBJ databases">
        <title>Genomes of Cafeteria roenbergensis.</title>
        <authorList>
            <person name="Fischer M.G."/>
            <person name="Hackl T."/>
            <person name="Roman M."/>
        </authorList>
    </citation>
    <scope>NUCLEOTIDE SEQUENCE [LARGE SCALE GENOMIC DNA]</scope>
    <source>
        <strain evidence="4 5">E4-10P</strain>
    </source>
</reference>
<feature type="signal peptide" evidence="2">
    <location>
        <begin position="1"/>
        <end position="23"/>
    </location>
</feature>
<feature type="domain" description="MACPF" evidence="3">
    <location>
        <begin position="81"/>
        <end position="473"/>
    </location>
</feature>
<accession>A0A5A8E5C9</accession>
<proteinExistence type="predicted"/>
<dbReference type="OrthoDB" id="10321541at2759"/>
<feature type="compositionally biased region" description="Acidic residues" evidence="1">
    <location>
        <begin position="460"/>
        <end position="482"/>
    </location>
</feature>
<dbReference type="Pfam" id="PF01823">
    <property type="entry name" value="MACPF"/>
    <property type="match status" value="1"/>
</dbReference>
<evidence type="ECO:0000313" key="4">
    <source>
        <dbReference type="EMBL" id="KAA0172538.1"/>
    </source>
</evidence>
<feature type="compositionally biased region" description="Low complexity" evidence="1">
    <location>
        <begin position="372"/>
        <end position="390"/>
    </location>
</feature>
<feature type="region of interest" description="Disordered" evidence="1">
    <location>
        <begin position="459"/>
        <end position="482"/>
    </location>
</feature>
<gene>
    <name evidence="4" type="ORF">FNF27_06011</name>
</gene>
<organism evidence="4 5">
    <name type="scientific">Cafeteria roenbergensis</name>
    <name type="common">Marine flagellate</name>
    <dbReference type="NCBI Taxonomy" id="33653"/>
    <lineage>
        <taxon>Eukaryota</taxon>
        <taxon>Sar</taxon>
        <taxon>Stramenopiles</taxon>
        <taxon>Bigyra</taxon>
        <taxon>Opalozoa</taxon>
        <taxon>Bicosoecida</taxon>
        <taxon>Cafeteriaceae</taxon>
        <taxon>Cafeteria</taxon>
    </lineage>
</organism>
<dbReference type="AlphaFoldDB" id="A0A5A8E5C9"/>
<feature type="region of interest" description="Disordered" evidence="1">
    <location>
        <begin position="372"/>
        <end position="402"/>
    </location>
</feature>
<feature type="chain" id="PRO_5022918551" description="MACPF domain-containing protein" evidence="2">
    <location>
        <begin position="24"/>
        <end position="1087"/>
    </location>
</feature>
<evidence type="ECO:0000256" key="1">
    <source>
        <dbReference type="SAM" id="MobiDB-lite"/>
    </source>
</evidence>
<dbReference type="PROSITE" id="PS51412">
    <property type="entry name" value="MACPF_2"/>
    <property type="match status" value="1"/>
</dbReference>
<evidence type="ECO:0000256" key="2">
    <source>
        <dbReference type="SAM" id="SignalP"/>
    </source>
</evidence>
<dbReference type="EMBL" id="VLTO01000047">
    <property type="protein sequence ID" value="KAA0172538.1"/>
    <property type="molecule type" value="Genomic_DNA"/>
</dbReference>
<evidence type="ECO:0000259" key="3">
    <source>
        <dbReference type="PROSITE" id="PS51412"/>
    </source>
</evidence>
<name>A0A5A8E5C9_CAFRO</name>
<sequence length="1087" mass="115305">MAPRTSAAVAALIGACLAAHALAAGTARSGSRATAGEGDHPEFVFPELHDDRDVVNNAEEQRWVYDKDGKLARSITSVLPAHNGILAHPPGAPGADVAGLGYDLFRDRFVHAVFDQGCTGDMDEDGPECEFVTHNVLGDISLPPSMVLLENAVNGGDSSAAVIEDEQQQREHASTSIGLGASLGIFKGSLGVSWSSETEAATFSTSSKAVAEHRVSVYSVVPKLHDTALVCEGGTCASVVDESLLDDAFVEAVQALPLPTTEDGKVTGPTLEAYKSFVHSFGTHLVSKVDVGGKVTVTTLIDKATTSSSQRKTKAAKVAMAFAKAEDPDARATIYHRKLTRTGDTTEETTTVTPPSVQSMAGFLAGAAGASGVPPSIGASGSSSSESSTSNRNNRESETTKFLFEGCDPTVADKDSISDWQATCNTNPTVIAYKVSALEQAMVFGSNCPTPTGETVAVEKDEDQEEEDAGSGDAAPGDEDEQDGQHFRAIAAGLGVPAPRLPAMQLDATGATSTEADTHDALAAALSPADGLAYGSHSLLQAATSSGRRAARAHGRSASRTRARAHAGARAGARLLLGSRARGGEEEPTNACVAGKLHEHLLKVKAFQHAVRSIQKASVHLVVEKLKLDDIDAKIKHRGMTVDLCQQRLEQAKRVNGYRLGLDPSLSPADLEHTPSSCELETKLFDLFGEKRSGKALTGESLELDMTSLLKPNAIGSIQTRSRACQYCSMVLSEAVKARNKRGAAAGGAELKCPTDDAIVAAGLPGSVGQMCQQFNDIYGSPPDAFKQQRPGTPLHEFEWQRMARLHAVKSSSCSAGGTRMERCSVAASCKFAMFCSQTDLAAEANAQARDIAGKSVTISSSIELPADRSTVTIQGEGEDFSRGHPLRARLYHADDNAIVDKTCSDVPFSKKERSAFNADKRKIYWDMDIIGHRVVTDSVLSGDSAQKYKDLPRDVELVLESVQSDDWMAFPLSCDDKSVVHYPQLAAATIESFVSLTGGTKKRGPFVRYGFDMGPQDSDRMCLVLAPLDGSHADSAKPLLKDRPFDSLEAVYKKSLSEKAYGPEPKAVYESRRLGKKKASLECKSG</sequence>
<protein>
    <recommendedName>
        <fullName evidence="3">MACPF domain-containing protein</fullName>
    </recommendedName>
</protein>